<dbReference type="AlphaFoldDB" id="A0AAD5MQZ1"/>
<keyword evidence="2" id="KW-1185">Reference proteome</keyword>
<organism evidence="1 2">
    <name type="scientific">Parelaphostrongylus tenuis</name>
    <name type="common">Meningeal worm</name>
    <dbReference type="NCBI Taxonomy" id="148309"/>
    <lineage>
        <taxon>Eukaryota</taxon>
        <taxon>Metazoa</taxon>
        <taxon>Ecdysozoa</taxon>
        <taxon>Nematoda</taxon>
        <taxon>Chromadorea</taxon>
        <taxon>Rhabditida</taxon>
        <taxon>Rhabditina</taxon>
        <taxon>Rhabditomorpha</taxon>
        <taxon>Strongyloidea</taxon>
        <taxon>Metastrongylidae</taxon>
        <taxon>Parelaphostrongylus</taxon>
    </lineage>
</organism>
<dbReference type="EMBL" id="JAHQIW010000561">
    <property type="protein sequence ID" value="KAJ1348794.1"/>
    <property type="molecule type" value="Genomic_DNA"/>
</dbReference>
<accession>A0AAD5MQZ1</accession>
<comment type="caution">
    <text evidence="1">The sequence shown here is derived from an EMBL/GenBank/DDBJ whole genome shotgun (WGS) entry which is preliminary data.</text>
</comment>
<protein>
    <submittedName>
        <fullName evidence="1">Uncharacterized protein</fullName>
    </submittedName>
</protein>
<name>A0AAD5MQZ1_PARTN</name>
<proteinExistence type="predicted"/>
<reference evidence="1" key="1">
    <citation type="submission" date="2021-06" db="EMBL/GenBank/DDBJ databases">
        <title>Parelaphostrongylus tenuis whole genome reference sequence.</title>
        <authorList>
            <person name="Garwood T.J."/>
            <person name="Larsen P.A."/>
            <person name="Fountain-Jones N.M."/>
            <person name="Garbe J.R."/>
            <person name="Macchietto M.G."/>
            <person name="Kania S.A."/>
            <person name="Gerhold R.W."/>
            <person name="Richards J.E."/>
            <person name="Wolf T.M."/>
        </authorList>
    </citation>
    <scope>NUCLEOTIDE SEQUENCE</scope>
    <source>
        <strain evidence="1">MNPRO001-30</strain>
        <tissue evidence="1">Meninges</tissue>
    </source>
</reference>
<sequence>MAETSRLNKFPSFLFLAKHIHFVENFQVIRMASHDRRSERRKACNILFVVIHEDTSRCEIVLGWPHNLQRWRQNKMTHVENSCSGNTDRIKVKGRKCEAFVND</sequence>
<evidence type="ECO:0000313" key="1">
    <source>
        <dbReference type="EMBL" id="KAJ1348794.1"/>
    </source>
</evidence>
<evidence type="ECO:0000313" key="2">
    <source>
        <dbReference type="Proteomes" id="UP001196413"/>
    </source>
</evidence>
<gene>
    <name evidence="1" type="ORF">KIN20_004187</name>
</gene>
<dbReference type="Proteomes" id="UP001196413">
    <property type="component" value="Unassembled WGS sequence"/>
</dbReference>